<evidence type="ECO:0000256" key="2">
    <source>
        <dbReference type="ARBA" id="ARBA00023015"/>
    </source>
</evidence>
<dbReference type="Proteomes" id="UP000327013">
    <property type="component" value="Chromosome 1"/>
</dbReference>
<evidence type="ECO:0000313" key="8">
    <source>
        <dbReference type="EMBL" id="KAE7998896.1"/>
    </source>
</evidence>
<dbReference type="PANTHER" id="PTHR33729">
    <property type="entry name" value="METHYL-CPG BINDING DOMAIN CONTAINING PROTEIN, EXPRESSED"/>
    <property type="match status" value="1"/>
</dbReference>
<feature type="domain" description="MBD" evidence="7">
    <location>
        <begin position="11"/>
        <end position="81"/>
    </location>
</feature>
<feature type="compositionally biased region" description="Basic and acidic residues" evidence="6">
    <location>
        <begin position="81"/>
        <end position="93"/>
    </location>
</feature>
<keyword evidence="2" id="KW-0805">Transcription regulation</keyword>
<name>A0A5N6QHV9_9ROSI</name>
<dbReference type="PROSITE" id="PS50982">
    <property type="entry name" value="MBD"/>
    <property type="match status" value="1"/>
</dbReference>
<dbReference type="OrthoDB" id="1435582at2759"/>
<dbReference type="AlphaFoldDB" id="A0A5N6QHV9"/>
<evidence type="ECO:0000259" key="7">
    <source>
        <dbReference type="PROSITE" id="PS50982"/>
    </source>
</evidence>
<comment type="subcellular location">
    <subcellularLocation>
        <location evidence="1">Nucleus</location>
    </subcellularLocation>
</comment>
<evidence type="ECO:0000256" key="6">
    <source>
        <dbReference type="SAM" id="MobiDB-lite"/>
    </source>
</evidence>
<feature type="region of interest" description="Disordered" evidence="6">
    <location>
        <begin position="29"/>
        <end position="48"/>
    </location>
</feature>
<sequence length="325" mass="35442">MASSVEREGVREEVVSVELPAPAGWKKKFFPKQGGTPKKNEIIFTSPTGEEIVSKRQLEQYLKAHPGGPAASEFDWGTGETPRRSARISEKVKASPPAKSEPPKKRSRKSLDSKKDNEDKEAAPEGAEKTKEVHGQDAERIEKDNAYAEMGKEQNQDDIKAQDADTKTEAAPPKDGKVGEEVNIPNDAEESKKTAEAELEISKGAVGGKEAEVSEVTQDEKEKLKGANAQEKALEPQVEAEKEDGSRQQDKTDAAAADERKYEVKEEGKEKDKTSPLESEGEIKEKSVTGNNDEHKAGVNENSNKVEGEVIENGSHDTGAREVKP</sequence>
<evidence type="ECO:0000256" key="1">
    <source>
        <dbReference type="ARBA" id="ARBA00004123"/>
    </source>
</evidence>
<dbReference type="InterPro" id="IPR039622">
    <property type="entry name" value="MBD10/11"/>
</dbReference>
<evidence type="ECO:0000256" key="3">
    <source>
        <dbReference type="ARBA" id="ARBA00023125"/>
    </source>
</evidence>
<feature type="compositionally biased region" description="Basic and acidic residues" evidence="6">
    <location>
        <begin position="239"/>
        <end position="325"/>
    </location>
</feature>
<dbReference type="Pfam" id="PF01429">
    <property type="entry name" value="MBD"/>
    <property type="match status" value="1"/>
</dbReference>
<dbReference type="GO" id="GO:0005634">
    <property type="term" value="C:nucleus"/>
    <property type="evidence" value="ECO:0007669"/>
    <property type="project" value="UniProtKB-SubCell"/>
</dbReference>
<feature type="compositionally biased region" description="Basic and acidic residues" evidence="6">
    <location>
        <begin position="101"/>
        <end position="180"/>
    </location>
</feature>
<organism evidence="8 9">
    <name type="scientific">Carpinus fangiana</name>
    <dbReference type="NCBI Taxonomy" id="176857"/>
    <lineage>
        <taxon>Eukaryota</taxon>
        <taxon>Viridiplantae</taxon>
        <taxon>Streptophyta</taxon>
        <taxon>Embryophyta</taxon>
        <taxon>Tracheophyta</taxon>
        <taxon>Spermatophyta</taxon>
        <taxon>Magnoliopsida</taxon>
        <taxon>eudicotyledons</taxon>
        <taxon>Gunneridae</taxon>
        <taxon>Pentapetalae</taxon>
        <taxon>rosids</taxon>
        <taxon>fabids</taxon>
        <taxon>Fagales</taxon>
        <taxon>Betulaceae</taxon>
        <taxon>Carpinus</taxon>
    </lineage>
</organism>
<dbReference type="SUPFAM" id="SSF54171">
    <property type="entry name" value="DNA-binding domain"/>
    <property type="match status" value="1"/>
</dbReference>
<protein>
    <recommendedName>
        <fullName evidence="7">MBD domain-containing protein</fullName>
    </recommendedName>
</protein>
<dbReference type="InterPro" id="IPR001739">
    <property type="entry name" value="Methyl_CpG_DNA-bd"/>
</dbReference>
<keyword evidence="9" id="KW-1185">Reference proteome</keyword>
<evidence type="ECO:0000313" key="9">
    <source>
        <dbReference type="Proteomes" id="UP000327013"/>
    </source>
</evidence>
<keyword evidence="5" id="KW-0539">Nucleus</keyword>
<dbReference type="InterPro" id="IPR016177">
    <property type="entry name" value="DNA-bd_dom_sf"/>
</dbReference>
<feature type="region of interest" description="Disordered" evidence="6">
    <location>
        <begin position="63"/>
        <end position="325"/>
    </location>
</feature>
<evidence type="ECO:0000256" key="5">
    <source>
        <dbReference type="ARBA" id="ARBA00023242"/>
    </source>
</evidence>
<keyword evidence="3" id="KW-0238">DNA-binding</keyword>
<proteinExistence type="predicted"/>
<dbReference type="PANTHER" id="PTHR33729:SF6">
    <property type="entry name" value="METHYL-CPG-BINDING DOMAIN-CONTAINING PROTEIN 11"/>
    <property type="match status" value="1"/>
</dbReference>
<dbReference type="EMBL" id="CM017321">
    <property type="protein sequence ID" value="KAE7998896.1"/>
    <property type="molecule type" value="Genomic_DNA"/>
</dbReference>
<keyword evidence="4" id="KW-0804">Transcription</keyword>
<reference evidence="8 9" key="1">
    <citation type="submission" date="2019-06" db="EMBL/GenBank/DDBJ databases">
        <title>A chromosomal-level reference genome of Carpinus fangiana (Coryloideae, Betulaceae).</title>
        <authorList>
            <person name="Yang X."/>
            <person name="Wang Z."/>
            <person name="Zhang L."/>
            <person name="Hao G."/>
            <person name="Liu J."/>
            <person name="Yang Y."/>
        </authorList>
    </citation>
    <scope>NUCLEOTIDE SEQUENCE [LARGE SCALE GENOMIC DNA]</scope>
    <source>
        <strain evidence="8">Cfa_2016G</strain>
        <tissue evidence="8">Leaf</tissue>
    </source>
</reference>
<dbReference type="GO" id="GO:0003677">
    <property type="term" value="F:DNA binding"/>
    <property type="evidence" value="ECO:0007669"/>
    <property type="project" value="UniProtKB-KW"/>
</dbReference>
<dbReference type="Gene3D" id="3.30.890.10">
    <property type="entry name" value="Methyl-cpg-binding Protein 2, Chain A"/>
    <property type="match status" value="1"/>
</dbReference>
<accession>A0A5N6QHV9</accession>
<evidence type="ECO:0000256" key="4">
    <source>
        <dbReference type="ARBA" id="ARBA00023163"/>
    </source>
</evidence>
<gene>
    <name evidence="8" type="ORF">FH972_003393</name>
</gene>